<keyword evidence="2 12" id="KW-0227">DNA damage</keyword>
<dbReference type="Gene3D" id="3.40.50.300">
    <property type="entry name" value="P-loop containing nucleotide triphosphate hydrolases"/>
    <property type="match status" value="2"/>
</dbReference>
<dbReference type="EMBL" id="AOGT01002235">
    <property type="protein sequence ID" value="EMG45970.1"/>
    <property type="molecule type" value="Genomic_DNA"/>
</dbReference>
<dbReference type="EC" id="5.6.2.3" evidence="12"/>
<sequence>MDEFQHIIDNVFSVIEEEGEEEDVYDLFNRVTNGYGKRKAEDELDNPAKRPDTKIELSEEQQRVVDLIINEKKSILFTGSAGTGKSVVLRAIVEKCEEIYRGDFGITASTGLAALNIGGQTLHRFLGIRLAKGSVATLAKMINKNTLLAQRWKSLRLLIIDEISMIDRTLFDKLEEVARVIRGNTKPFGGIQIVASGDFFQLPPVSKDVRPTFCFLAESWSRVIKETVVLKQVFRQRSDLEFIRMLNQIRVDECDNDTLTSLKALQRNVTYFDGIEPTQLYPTLKEVQAANKEKLDSLPGQLYEFKSYDTGDKQLLDGHFLAERVLLLKNGVQVMCIKNQSTQLVNGSLGTVLFLTTHNLFSNFRKFYGRLKFDNKDVLENIRFVCKFIGRYEDFNEKDQIFIRDIDREEERKFVEKCCRYARNEKHSDIFPVVKFTFRGDERGLIHLVDRETFQIEERDRLIASRKQLPLILSWAMTIHKSQGQTLDRVKVDLKRIFENGQMYVALSRATTRERLEVKNFASAKIKAAPIVKHYYEQVEAKVDKIVLNV</sequence>
<comment type="caution">
    <text evidence="14">The sequence shown here is derived from an EMBL/GenBank/DDBJ whole genome shotgun (WGS) entry which is preliminary data.</text>
</comment>
<dbReference type="CDD" id="cd18037">
    <property type="entry name" value="DEXSc_Pif1_like"/>
    <property type="match status" value="1"/>
</dbReference>
<dbReference type="GO" id="GO:0043139">
    <property type="term" value="F:5'-3' DNA helicase activity"/>
    <property type="evidence" value="ECO:0007669"/>
    <property type="project" value="UniProtKB-UniRule"/>
</dbReference>
<comment type="cofactor">
    <cofactor evidence="12">
        <name>Mg(2+)</name>
        <dbReference type="ChEBI" id="CHEBI:18420"/>
    </cofactor>
</comment>
<comment type="similarity">
    <text evidence="12">Belongs to the helicase family. PIF1 subfamily.</text>
</comment>
<organism evidence="14 15">
    <name type="scientific">Candida maltosa (strain Xu316)</name>
    <name type="common">Yeast</name>
    <dbReference type="NCBI Taxonomy" id="1245528"/>
    <lineage>
        <taxon>Eukaryota</taxon>
        <taxon>Fungi</taxon>
        <taxon>Dikarya</taxon>
        <taxon>Ascomycota</taxon>
        <taxon>Saccharomycotina</taxon>
        <taxon>Pichiomycetes</taxon>
        <taxon>Debaryomycetaceae</taxon>
        <taxon>Candida/Lodderomyces clade</taxon>
        <taxon>Candida</taxon>
    </lineage>
</organism>
<name>M3JT10_CANMX</name>
<evidence type="ECO:0000256" key="9">
    <source>
        <dbReference type="ARBA" id="ARBA00023204"/>
    </source>
</evidence>
<evidence type="ECO:0000256" key="3">
    <source>
        <dbReference type="ARBA" id="ARBA00022801"/>
    </source>
</evidence>
<dbReference type="GO" id="GO:0016887">
    <property type="term" value="F:ATP hydrolysis activity"/>
    <property type="evidence" value="ECO:0007669"/>
    <property type="project" value="RHEA"/>
</dbReference>
<evidence type="ECO:0000256" key="4">
    <source>
        <dbReference type="ARBA" id="ARBA00022806"/>
    </source>
</evidence>
<evidence type="ECO:0000256" key="1">
    <source>
        <dbReference type="ARBA" id="ARBA00022741"/>
    </source>
</evidence>
<dbReference type="PANTHER" id="PTHR47642:SF5">
    <property type="entry name" value="ATP-DEPENDENT DNA HELICASE"/>
    <property type="match status" value="1"/>
</dbReference>
<dbReference type="InterPro" id="IPR027417">
    <property type="entry name" value="P-loop_NTPase"/>
</dbReference>
<dbReference type="SUPFAM" id="SSF52540">
    <property type="entry name" value="P-loop containing nucleoside triphosphate hydrolases"/>
    <property type="match status" value="2"/>
</dbReference>
<dbReference type="HAMAP" id="MF_03176">
    <property type="entry name" value="PIF1"/>
    <property type="match status" value="1"/>
</dbReference>
<protein>
    <recommendedName>
        <fullName evidence="12">ATP-dependent DNA helicase PIF1</fullName>
        <ecNumber evidence="12">5.6.2.3</ecNumber>
    </recommendedName>
    <alternativeName>
        <fullName evidence="12">DNA 5'-3' helicase PIF1</fullName>
    </alternativeName>
    <alternativeName>
        <fullName evidence="12">DNA repair and recombination helicase PIF1</fullName>
    </alternativeName>
</protein>
<keyword evidence="4 12" id="KW-0347">Helicase</keyword>
<dbReference type="InterPro" id="IPR049163">
    <property type="entry name" value="Pif1-like_2B_dom"/>
</dbReference>
<dbReference type="GO" id="GO:0003677">
    <property type="term" value="F:DNA binding"/>
    <property type="evidence" value="ECO:0007669"/>
    <property type="project" value="UniProtKB-KW"/>
</dbReference>
<dbReference type="SMART" id="SM00382">
    <property type="entry name" value="AAA"/>
    <property type="match status" value="1"/>
</dbReference>
<evidence type="ECO:0000256" key="6">
    <source>
        <dbReference type="ARBA" id="ARBA00023125"/>
    </source>
</evidence>
<keyword evidence="3 12" id="KW-0378">Hydrolase</keyword>
<keyword evidence="9 12" id="KW-0234">DNA repair</keyword>
<reference evidence="14 15" key="1">
    <citation type="submission" date="2013-02" db="EMBL/GenBank/DDBJ databases">
        <title>Genome sequence of Candida maltosa Xu316, a potential industrial strain for xylitol and ethanol production.</title>
        <authorList>
            <person name="Yu J."/>
            <person name="Wang Q."/>
            <person name="Geng X."/>
            <person name="Bao W."/>
            <person name="He P."/>
            <person name="Cai J."/>
        </authorList>
    </citation>
    <scope>NUCLEOTIDE SEQUENCE [LARGE SCALE GENOMIC DNA]</scope>
    <source>
        <strain evidence="15">Xu316</strain>
    </source>
</reference>
<keyword evidence="10 12" id="KW-0413">Isomerase</keyword>
<dbReference type="GO" id="GO:0005524">
    <property type="term" value="F:ATP binding"/>
    <property type="evidence" value="ECO:0007669"/>
    <property type="project" value="UniProtKB-UniRule"/>
</dbReference>
<evidence type="ECO:0000256" key="8">
    <source>
        <dbReference type="ARBA" id="ARBA00023172"/>
    </source>
</evidence>
<evidence type="ECO:0000313" key="15">
    <source>
        <dbReference type="Proteomes" id="UP000011777"/>
    </source>
</evidence>
<feature type="binding site" evidence="12">
    <location>
        <begin position="79"/>
        <end position="86"/>
    </location>
    <ligand>
        <name>ATP</name>
        <dbReference type="ChEBI" id="CHEBI:30616"/>
    </ligand>
</feature>
<dbReference type="HOGENOM" id="CLU_001613_0_3_1"/>
<dbReference type="GO" id="GO:0006281">
    <property type="term" value="P:DNA repair"/>
    <property type="evidence" value="ECO:0007669"/>
    <property type="project" value="UniProtKB-UniRule"/>
</dbReference>
<proteinExistence type="inferred from homology"/>
<evidence type="ECO:0000256" key="5">
    <source>
        <dbReference type="ARBA" id="ARBA00022840"/>
    </source>
</evidence>
<dbReference type="Pfam" id="PF05970">
    <property type="entry name" value="PIF1"/>
    <property type="match status" value="1"/>
</dbReference>
<gene>
    <name evidence="12" type="primary">PIF1</name>
    <name evidence="14" type="ORF">G210_3805</name>
</gene>
<dbReference type="eggNOG" id="KOG0987">
    <property type="taxonomic scope" value="Eukaryota"/>
</dbReference>
<evidence type="ECO:0000256" key="12">
    <source>
        <dbReference type="HAMAP-Rule" id="MF_03176"/>
    </source>
</evidence>
<dbReference type="InterPro" id="IPR003593">
    <property type="entry name" value="AAA+_ATPase"/>
</dbReference>
<keyword evidence="8 12" id="KW-0233">DNA recombination</keyword>
<accession>M3JT10</accession>
<keyword evidence="1 12" id="KW-0547">Nucleotide-binding</keyword>
<dbReference type="InterPro" id="IPR048293">
    <property type="entry name" value="PIF1_RRM3_pfh1"/>
</dbReference>
<dbReference type="InterPro" id="IPR051055">
    <property type="entry name" value="PIF1_helicase"/>
</dbReference>
<evidence type="ECO:0000256" key="2">
    <source>
        <dbReference type="ARBA" id="ARBA00022763"/>
    </source>
</evidence>
<keyword evidence="6 12" id="KW-0238">DNA-binding</keyword>
<dbReference type="Pfam" id="PF21530">
    <property type="entry name" value="Pif1_2B_dom"/>
    <property type="match status" value="1"/>
</dbReference>
<comment type="catalytic activity">
    <reaction evidence="12">
        <text>ATP + H2O = ADP + phosphate + H(+)</text>
        <dbReference type="Rhea" id="RHEA:13065"/>
        <dbReference type="ChEBI" id="CHEBI:15377"/>
        <dbReference type="ChEBI" id="CHEBI:15378"/>
        <dbReference type="ChEBI" id="CHEBI:30616"/>
        <dbReference type="ChEBI" id="CHEBI:43474"/>
        <dbReference type="ChEBI" id="CHEBI:456216"/>
        <dbReference type="EC" id="5.6.2.3"/>
    </reaction>
</comment>
<comment type="function">
    <text evidence="12">DNA-dependent ATPase and 5'-3' DNA helicase required for the maintenance of both mitochondrial and nuclear genome stability.</text>
</comment>
<dbReference type="GO" id="GO:0000723">
    <property type="term" value="P:telomere maintenance"/>
    <property type="evidence" value="ECO:0007669"/>
    <property type="project" value="InterPro"/>
</dbReference>
<feature type="DNA-binding region" evidence="12">
    <location>
        <begin position="502"/>
        <end position="521"/>
    </location>
</feature>
<dbReference type="GO" id="GO:0006310">
    <property type="term" value="P:DNA recombination"/>
    <property type="evidence" value="ECO:0007669"/>
    <property type="project" value="UniProtKB-UniRule"/>
</dbReference>
<dbReference type="AlphaFoldDB" id="M3JT10"/>
<keyword evidence="7 12" id="KW-0496">Mitochondrion</keyword>
<keyword evidence="15" id="KW-1185">Reference proteome</keyword>
<evidence type="ECO:0000256" key="10">
    <source>
        <dbReference type="ARBA" id="ARBA00023235"/>
    </source>
</evidence>
<dbReference type="GO" id="GO:0005634">
    <property type="term" value="C:nucleus"/>
    <property type="evidence" value="ECO:0007669"/>
    <property type="project" value="UniProtKB-SubCell"/>
</dbReference>
<comment type="subunit">
    <text evidence="12">Monomer.</text>
</comment>
<dbReference type="GO" id="GO:0005739">
    <property type="term" value="C:mitochondrion"/>
    <property type="evidence" value="ECO:0007669"/>
    <property type="project" value="UniProtKB-SubCell"/>
</dbReference>
<dbReference type="CDD" id="cd18809">
    <property type="entry name" value="SF1_C_RecD"/>
    <property type="match status" value="1"/>
</dbReference>
<dbReference type="InterPro" id="IPR010285">
    <property type="entry name" value="DNA_helicase_pif1-like_DEAD"/>
</dbReference>
<comment type="subcellular location">
    <subcellularLocation>
        <location evidence="12">Nucleus</location>
    </subcellularLocation>
    <subcellularLocation>
        <location evidence="12">Mitochondrion</location>
    </subcellularLocation>
</comment>
<dbReference type="OrthoDB" id="432234at2759"/>
<evidence type="ECO:0000313" key="14">
    <source>
        <dbReference type="EMBL" id="EMG45970.1"/>
    </source>
</evidence>
<dbReference type="Proteomes" id="UP000011777">
    <property type="component" value="Unassembled WGS sequence"/>
</dbReference>
<evidence type="ECO:0000256" key="11">
    <source>
        <dbReference type="ARBA" id="ARBA00023242"/>
    </source>
</evidence>
<dbReference type="PANTHER" id="PTHR47642">
    <property type="entry name" value="ATP-DEPENDENT DNA HELICASE"/>
    <property type="match status" value="1"/>
</dbReference>
<evidence type="ECO:0000259" key="13">
    <source>
        <dbReference type="SMART" id="SM00382"/>
    </source>
</evidence>
<keyword evidence="5 12" id="KW-0067">ATP-binding</keyword>
<keyword evidence="11 12" id="KW-0539">Nucleus</keyword>
<dbReference type="STRING" id="1245528.M3JT10"/>
<evidence type="ECO:0000256" key="7">
    <source>
        <dbReference type="ARBA" id="ARBA00023128"/>
    </source>
</evidence>
<dbReference type="OMA" id="VFRQQDN"/>
<feature type="domain" description="AAA+ ATPase" evidence="13">
    <location>
        <begin position="71"/>
        <end position="365"/>
    </location>
</feature>